<evidence type="ECO:0000256" key="3">
    <source>
        <dbReference type="ARBA" id="ARBA00023237"/>
    </source>
</evidence>
<comment type="caution">
    <text evidence="8">The sequence shown here is derived from an EMBL/GenBank/DDBJ whole genome shotgun (WGS) entry which is preliminary data.</text>
</comment>
<dbReference type="InterPro" id="IPR036942">
    <property type="entry name" value="Beta-barrel_TonB_sf"/>
</dbReference>
<dbReference type="PANTHER" id="PTHR40980:SF3">
    <property type="entry name" value="TONB-DEPENDENT RECEPTOR-LIKE BETA-BARREL DOMAIN-CONTAINING PROTEIN"/>
    <property type="match status" value="1"/>
</dbReference>
<name>A0ABN1EHB2_9PROT</name>
<organism evidence="8 9">
    <name type="scientific">Rhizomicrobium electricum</name>
    <dbReference type="NCBI Taxonomy" id="480070"/>
    <lineage>
        <taxon>Bacteria</taxon>
        <taxon>Pseudomonadati</taxon>
        <taxon>Pseudomonadota</taxon>
        <taxon>Alphaproteobacteria</taxon>
        <taxon>Micropepsales</taxon>
        <taxon>Micropepsaceae</taxon>
        <taxon>Rhizomicrobium</taxon>
    </lineage>
</organism>
<dbReference type="EMBL" id="BAAADD010000003">
    <property type="protein sequence ID" value="GAA0566433.1"/>
    <property type="molecule type" value="Genomic_DNA"/>
</dbReference>
<comment type="similarity">
    <text evidence="4">Belongs to the TonB-dependent receptor family.</text>
</comment>
<dbReference type="Pfam" id="PF00593">
    <property type="entry name" value="TonB_dep_Rec_b-barrel"/>
    <property type="match status" value="1"/>
</dbReference>
<comment type="subcellular location">
    <subcellularLocation>
        <location evidence="1 4">Cell outer membrane</location>
    </subcellularLocation>
</comment>
<evidence type="ECO:0000259" key="7">
    <source>
        <dbReference type="Pfam" id="PF07715"/>
    </source>
</evidence>
<dbReference type="NCBIfam" id="TIGR01782">
    <property type="entry name" value="TonB-Xanth-Caul"/>
    <property type="match status" value="1"/>
</dbReference>
<dbReference type="InterPro" id="IPR037066">
    <property type="entry name" value="Plug_dom_sf"/>
</dbReference>
<sequence length="980" mass="106109">MNKNLTASFKLGASAVALMAVIGASGAAYAQDQDMETIVVTGYRASLEKAMDLKRNSLGATDSIMAEDIAKFPDMNVSESLQRIPGVAINRDAGEGRQITVRGLGPLFSRVRINGLEAMSTAGGSDASGGTNRGRSFDFNVFGSELFSGLTVNKSASASMEEGSLGATVDMRTARPFDYNRFVLSAAVQEGYNDFAGSANPKASVLVSDTFLGGRVGALFSAAYTVRHTLEAGASTVRISANGNSAVAVDTATPATTGIPVRPRMPRYELYRGAEKRLGLSSSLQWQAGENTLFTLSGLFSDFASQREETQLEMQTNSYGTLSAVSNQVYIPAGVCGGTTNCYWQPVLKSASGAKIRTEHRQDHLDTRFMQVTLEGSHSFSEKLKTNVRLGWSESHHRNPLQDYIMLDQFNVSGYGYDFQNNGNNWSPELNYGSANLDVAGLSSSAPSGGASTCTAGSNCWFVSSFRRRPQYNFNSFRAASWDMEFKPIREITITGGFDYKNYGFRTISYRLTTGEGTSTAASNQETFASAYGTSTSAAFYGAGGTAGTFANKVLTTKISDIAKMVNLPGYAPGVTPHSWLVADFDKAQQAWDYENLLKVGPGPDLGNNRSVQENDYAGWLQAGWDLEVLGMGFRGDVGARYVNTMVTALGYGLTSSGTFQPTLTTTGYHDFLPTLNMVVEPVENLLVRLNMAQVMSRPDLGSLAGDFISVSGSSHTINVANSNLKPFRANTIDLAFEWYYGKGAMLSVAGFYKKLGTFIATYRNTNVIPNGAGDAVFTLPSYVTGVSKTIGAAALQAACGATPNCATSPWSIGESINTPGGHIDGVEINWQQPFTFLPGMWSNFGVTANGTFVESNMCYIVGTACAYHPLTNQSRNSYNTTIYYDDTVFQARVSAAYRSHYFTALPGSYTDYEAGDDTFNLDASASYKFNEHFMVTFDALNLTDQHQRQYTGYYDSSNKYMYVNHRTGTDYYIGIKYDF</sequence>
<feature type="domain" description="TonB-dependent receptor-like beta-barrel" evidence="6">
    <location>
        <begin position="496"/>
        <end position="943"/>
    </location>
</feature>
<evidence type="ECO:0000313" key="9">
    <source>
        <dbReference type="Proteomes" id="UP001499951"/>
    </source>
</evidence>
<protein>
    <submittedName>
        <fullName evidence="8">TonB-dependent receptor</fullName>
    </submittedName>
</protein>
<dbReference type="PANTHER" id="PTHR40980">
    <property type="entry name" value="PLUG DOMAIN-CONTAINING PROTEIN"/>
    <property type="match status" value="1"/>
</dbReference>
<dbReference type="SUPFAM" id="SSF56935">
    <property type="entry name" value="Porins"/>
    <property type="match status" value="1"/>
</dbReference>
<keyword evidence="9" id="KW-1185">Reference proteome</keyword>
<dbReference type="Gene3D" id="2.40.170.20">
    <property type="entry name" value="TonB-dependent receptor, beta-barrel domain"/>
    <property type="match status" value="1"/>
</dbReference>
<dbReference type="Pfam" id="PF07715">
    <property type="entry name" value="Plug"/>
    <property type="match status" value="1"/>
</dbReference>
<keyword evidence="5" id="KW-0732">Signal</keyword>
<evidence type="ECO:0000259" key="6">
    <source>
        <dbReference type="Pfam" id="PF00593"/>
    </source>
</evidence>
<gene>
    <name evidence="8" type="ORF">GCM10008942_13590</name>
</gene>
<dbReference type="Proteomes" id="UP001499951">
    <property type="component" value="Unassembled WGS sequence"/>
</dbReference>
<feature type="chain" id="PRO_5045665017" evidence="5">
    <location>
        <begin position="31"/>
        <end position="980"/>
    </location>
</feature>
<keyword evidence="3" id="KW-0998">Cell outer membrane</keyword>
<dbReference type="InterPro" id="IPR012910">
    <property type="entry name" value="Plug_dom"/>
</dbReference>
<evidence type="ECO:0000256" key="2">
    <source>
        <dbReference type="ARBA" id="ARBA00023136"/>
    </source>
</evidence>
<keyword evidence="2 4" id="KW-0472">Membrane</keyword>
<dbReference type="Gene3D" id="2.170.130.10">
    <property type="entry name" value="TonB-dependent receptor, plug domain"/>
    <property type="match status" value="1"/>
</dbReference>
<reference evidence="8 9" key="1">
    <citation type="journal article" date="2019" name="Int. J. Syst. Evol. Microbiol.">
        <title>The Global Catalogue of Microorganisms (GCM) 10K type strain sequencing project: providing services to taxonomists for standard genome sequencing and annotation.</title>
        <authorList>
            <consortium name="The Broad Institute Genomics Platform"/>
            <consortium name="The Broad Institute Genome Sequencing Center for Infectious Disease"/>
            <person name="Wu L."/>
            <person name="Ma J."/>
        </authorList>
    </citation>
    <scope>NUCLEOTIDE SEQUENCE [LARGE SCALE GENOMIC DNA]</scope>
    <source>
        <strain evidence="8 9">JCM 15089</strain>
    </source>
</reference>
<proteinExistence type="inferred from homology"/>
<dbReference type="InterPro" id="IPR000531">
    <property type="entry name" value="Beta-barrel_TonB"/>
</dbReference>
<keyword evidence="4" id="KW-0798">TonB box</keyword>
<evidence type="ECO:0000256" key="4">
    <source>
        <dbReference type="RuleBase" id="RU003357"/>
    </source>
</evidence>
<keyword evidence="8" id="KW-0675">Receptor</keyword>
<evidence type="ECO:0000256" key="1">
    <source>
        <dbReference type="ARBA" id="ARBA00004442"/>
    </source>
</evidence>
<dbReference type="RefSeq" id="WP_166933212.1">
    <property type="nucleotide sequence ID" value="NZ_BAAADD010000003.1"/>
</dbReference>
<feature type="domain" description="TonB-dependent receptor plug" evidence="7">
    <location>
        <begin position="54"/>
        <end position="167"/>
    </location>
</feature>
<accession>A0ABN1EHB2</accession>
<feature type="signal peptide" evidence="5">
    <location>
        <begin position="1"/>
        <end position="30"/>
    </location>
</feature>
<evidence type="ECO:0000313" key="8">
    <source>
        <dbReference type="EMBL" id="GAA0566433.1"/>
    </source>
</evidence>
<dbReference type="InterPro" id="IPR010104">
    <property type="entry name" value="TonB_rcpt_bac"/>
</dbReference>
<evidence type="ECO:0000256" key="5">
    <source>
        <dbReference type="SAM" id="SignalP"/>
    </source>
</evidence>